<dbReference type="PANTHER" id="PTHR23359">
    <property type="entry name" value="NUCLEOTIDE KINASE"/>
    <property type="match status" value="1"/>
</dbReference>
<keyword evidence="2" id="KW-0547">Nucleotide-binding</keyword>
<evidence type="ECO:0000313" key="5">
    <source>
        <dbReference type="EMBL" id="GAX13972.1"/>
    </source>
</evidence>
<evidence type="ECO:0000256" key="1">
    <source>
        <dbReference type="ARBA" id="ARBA00022679"/>
    </source>
</evidence>
<dbReference type="Pfam" id="PF00406">
    <property type="entry name" value="ADK"/>
    <property type="match status" value="1"/>
</dbReference>
<name>A0A1Z5JJF3_FISSO</name>
<accession>A0A1Z5JJF3</accession>
<dbReference type="PRINTS" id="PR00094">
    <property type="entry name" value="ADENYLTKNASE"/>
</dbReference>
<dbReference type="InterPro" id="IPR000850">
    <property type="entry name" value="Adenylat/UMP-CMP_kin"/>
</dbReference>
<protein>
    <recommendedName>
        <fullName evidence="7">Adenylate kinase</fullName>
    </recommendedName>
</protein>
<proteinExistence type="inferred from homology"/>
<keyword evidence="3 4" id="KW-0418">Kinase</keyword>
<dbReference type="AlphaFoldDB" id="A0A1Z5JJF3"/>
<dbReference type="Proteomes" id="UP000198406">
    <property type="component" value="Unassembled WGS sequence"/>
</dbReference>
<dbReference type="Gene3D" id="3.40.50.300">
    <property type="entry name" value="P-loop containing nucleotide triphosphate hydrolases"/>
    <property type="match status" value="1"/>
</dbReference>
<evidence type="ECO:0000256" key="3">
    <source>
        <dbReference type="ARBA" id="ARBA00022777"/>
    </source>
</evidence>
<keyword evidence="1 4" id="KW-0808">Transferase</keyword>
<dbReference type="OrthoDB" id="439792at2759"/>
<comment type="similarity">
    <text evidence="4">Belongs to the adenylate kinase family.</text>
</comment>
<dbReference type="GO" id="GO:0005524">
    <property type="term" value="F:ATP binding"/>
    <property type="evidence" value="ECO:0007669"/>
    <property type="project" value="InterPro"/>
</dbReference>
<dbReference type="InParanoid" id="A0A1Z5JJF3"/>
<gene>
    <name evidence="5" type="ORF">FisN_5Lh119</name>
</gene>
<dbReference type="SUPFAM" id="SSF52540">
    <property type="entry name" value="P-loop containing nucleoside triphosphate hydrolases"/>
    <property type="match status" value="1"/>
</dbReference>
<dbReference type="CDD" id="cd01428">
    <property type="entry name" value="ADK"/>
    <property type="match status" value="1"/>
</dbReference>
<keyword evidence="6" id="KW-1185">Reference proteome</keyword>
<dbReference type="InterPro" id="IPR027417">
    <property type="entry name" value="P-loop_NTPase"/>
</dbReference>
<sequence length="238" mass="27568">MFRLTHNISILGSPGSGKGFYGRLLAQHWKVPLVTTSDILKKHAQRHSNQSLDMESGKLADCQLVAGVLLENLREQHQIQRTNSTRPWHCILDGFPRTTLQIQIMQETWPVEYQIHGGLHLNVPDEVCRQKSLGRRFCTICQDFVNTANVQMDDWDLPPTYPKLCSKACDPKTDWLQRKDDVLAIIQARLAMHHEHEEPILDYFRQHNTLCQFTPYKGVRDFDKLRLSAEEWLQALTV</sequence>
<dbReference type="GO" id="GO:0006139">
    <property type="term" value="P:nucleobase-containing compound metabolic process"/>
    <property type="evidence" value="ECO:0007669"/>
    <property type="project" value="InterPro"/>
</dbReference>
<organism evidence="5 6">
    <name type="scientific">Fistulifera solaris</name>
    <name type="common">Oleaginous diatom</name>
    <dbReference type="NCBI Taxonomy" id="1519565"/>
    <lineage>
        <taxon>Eukaryota</taxon>
        <taxon>Sar</taxon>
        <taxon>Stramenopiles</taxon>
        <taxon>Ochrophyta</taxon>
        <taxon>Bacillariophyta</taxon>
        <taxon>Bacillariophyceae</taxon>
        <taxon>Bacillariophycidae</taxon>
        <taxon>Naviculales</taxon>
        <taxon>Naviculaceae</taxon>
        <taxon>Fistulifera</taxon>
    </lineage>
</organism>
<evidence type="ECO:0000256" key="4">
    <source>
        <dbReference type="RuleBase" id="RU003330"/>
    </source>
</evidence>
<dbReference type="GO" id="GO:0019205">
    <property type="term" value="F:nucleobase-containing compound kinase activity"/>
    <property type="evidence" value="ECO:0007669"/>
    <property type="project" value="InterPro"/>
</dbReference>
<evidence type="ECO:0008006" key="7">
    <source>
        <dbReference type="Google" id="ProtNLM"/>
    </source>
</evidence>
<evidence type="ECO:0000313" key="6">
    <source>
        <dbReference type="Proteomes" id="UP000198406"/>
    </source>
</evidence>
<reference evidence="5 6" key="1">
    <citation type="journal article" date="2015" name="Plant Cell">
        <title>Oil accumulation by the oleaginous diatom Fistulifera solaris as revealed by the genome and transcriptome.</title>
        <authorList>
            <person name="Tanaka T."/>
            <person name="Maeda Y."/>
            <person name="Veluchamy A."/>
            <person name="Tanaka M."/>
            <person name="Abida H."/>
            <person name="Marechal E."/>
            <person name="Bowler C."/>
            <person name="Muto M."/>
            <person name="Sunaga Y."/>
            <person name="Tanaka M."/>
            <person name="Yoshino T."/>
            <person name="Taniguchi T."/>
            <person name="Fukuda Y."/>
            <person name="Nemoto M."/>
            <person name="Matsumoto M."/>
            <person name="Wong P.S."/>
            <person name="Aburatani S."/>
            <person name="Fujibuchi W."/>
        </authorList>
    </citation>
    <scope>NUCLEOTIDE SEQUENCE [LARGE SCALE GENOMIC DNA]</scope>
    <source>
        <strain evidence="5 6">JPCC DA0580</strain>
    </source>
</reference>
<dbReference type="EMBL" id="BDSP01000074">
    <property type="protein sequence ID" value="GAX13972.1"/>
    <property type="molecule type" value="Genomic_DNA"/>
</dbReference>
<evidence type="ECO:0000256" key="2">
    <source>
        <dbReference type="ARBA" id="ARBA00022741"/>
    </source>
</evidence>
<comment type="caution">
    <text evidence="5">The sequence shown here is derived from an EMBL/GenBank/DDBJ whole genome shotgun (WGS) entry which is preliminary data.</text>
</comment>